<name>A0A832ZVJ2_CALS0</name>
<evidence type="ECO:0000256" key="1">
    <source>
        <dbReference type="ARBA" id="ARBA00004141"/>
    </source>
</evidence>
<feature type="transmembrane region" description="Helical" evidence="5">
    <location>
        <begin position="281"/>
        <end position="304"/>
    </location>
</feature>
<dbReference type="Proteomes" id="UP000608579">
    <property type="component" value="Unassembled WGS sequence"/>
</dbReference>
<dbReference type="InterPro" id="IPR036259">
    <property type="entry name" value="MFS_trans_sf"/>
</dbReference>
<reference evidence="7" key="1">
    <citation type="journal article" date="2020" name="ISME J.">
        <title>Gammaproteobacteria mediating utilization of methyl-, sulfur- and petroleum organic compounds in deep ocean hydrothermal plumes.</title>
        <authorList>
            <person name="Zhou Z."/>
            <person name="Liu Y."/>
            <person name="Pan J."/>
            <person name="Cron B.R."/>
            <person name="Toner B.M."/>
            <person name="Anantharaman K."/>
            <person name="Breier J.A."/>
            <person name="Dick G.J."/>
            <person name="Li M."/>
        </authorList>
    </citation>
    <scope>NUCLEOTIDE SEQUENCE</scope>
    <source>
        <strain evidence="7">SZUA-1515</strain>
    </source>
</reference>
<feature type="domain" description="Major facilitator superfamily (MFS) profile" evidence="6">
    <location>
        <begin position="1"/>
        <end position="421"/>
    </location>
</feature>
<keyword evidence="4 5" id="KW-0472">Membrane</keyword>
<feature type="transmembrane region" description="Helical" evidence="5">
    <location>
        <begin position="106"/>
        <end position="127"/>
    </location>
</feature>
<comment type="caution">
    <text evidence="7">The sequence shown here is derived from an EMBL/GenBank/DDBJ whole genome shotgun (WGS) entry which is preliminary data.</text>
</comment>
<feature type="transmembrane region" description="Helical" evidence="5">
    <location>
        <begin position="311"/>
        <end position="330"/>
    </location>
</feature>
<dbReference type="PANTHER" id="PTHR23508">
    <property type="entry name" value="CARBOXYLIC ACID TRANSPORTER PROTEIN HOMOLOG"/>
    <property type="match status" value="1"/>
</dbReference>
<organism evidence="7 8">
    <name type="scientific">Caldiarchaeum subterraneum</name>
    <dbReference type="NCBI Taxonomy" id="311458"/>
    <lineage>
        <taxon>Archaea</taxon>
        <taxon>Nitrososphaerota</taxon>
        <taxon>Candidatus Caldarchaeales</taxon>
        <taxon>Candidatus Caldarchaeaceae</taxon>
        <taxon>Candidatus Caldarchaeum</taxon>
    </lineage>
</organism>
<protein>
    <submittedName>
        <fullName evidence="7">MFS transporter</fullName>
    </submittedName>
</protein>
<dbReference type="PANTHER" id="PTHR23508:SF10">
    <property type="entry name" value="CARBOXYLIC ACID TRANSPORTER PROTEIN HOMOLOG"/>
    <property type="match status" value="1"/>
</dbReference>
<dbReference type="PROSITE" id="PS50850">
    <property type="entry name" value="MFS"/>
    <property type="match status" value="1"/>
</dbReference>
<feature type="transmembrane region" description="Helical" evidence="5">
    <location>
        <begin position="396"/>
        <end position="419"/>
    </location>
</feature>
<dbReference type="GO" id="GO:0046943">
    <property type="term" value="F:carboxylic acid transmembrane transporter activity"/>
    <property type="evidence" value="ECO:0007669"/>
    <property type="project" value="TreeGrafter"/>
</dbReference>
<feature type="transmembrane region" description="Helical" evidence="5">
    <location>
        <begin position="81"/>
        <end position="100"/>
    </location>
</feature>
<proteinExistence type="predicted"/>
<feature type="transmembrane region" description="Helical" evidence="5">
    <location>
        <begin position="248"/>
        <end position="269"/>
    </location>
</feature>
<feature type="transmembrane region" description="Helical" evidence="5">
    <location>
        <begin position="20"/>
        <end position="45"/>
    </location>
</feature>
<feature type="transmembrane region" description="Helical" evidence="5">
    <location>
        <begin position="51"/>
        <end position="74"/>
    </location>
</feature>
<evidence type="ECO:0000256" key="2">
    <source>
        <dbReference type="ARBA" id="ARBA00022692"/>
    </source>
</evidence>
<dbReference type="SUPFAM" id="SSF103473">
    <property type="entry name" value="MFS general substrate transporter"/>
    <property type="match status" value="1"/>
</dbReference>
<comment type="subcellular location">
    <subcellularLocation>
        <location evidence="1">Membrane</location>
        <topology evidence="1">Multi-pass membrane protein</topology>
    </subcellularLocation>
</comment>
<dbReference type="Pfam" id="PF00083">
    <property type="entry name" value="Sugar_tr"/>
    <property type="match status" value="1"/>
</dbReference>
<evidence type="ECO:0000256" key="4">
    <source>
        <dbReference type="ARBA" id="ARBA00023136"/>
    </source>
</evidence>
<dbReference type="InterPro" id="IPR005828">
    <property type="entry name" value="MFS_sugar_transport-like"/>
</dbReference>
<evidence type="ECO:0000259" key="6">
    <source>
        <dbReference type="PROSITE" id="PS50850"/>
    </source>
</evidence>
<dbReference type="InterPro" id="IPR005829">
    <property type="entry name" value="Sugar_transporter_CS"/>
</dbReference>
<keyword evidence="2 5" id="KW-0812">Transmembrane</keyword>
<dbReference type="AlphaFoldDB" id="A0A832ZVJ2"/>
<feature type="transmembrane region" description="Helical" evidence="5">
    <location>
        <begin position="174"/>
        <end position="195"/>
    </location>
</feature>
<dbReference type="InterPro" id="IPR020846">
    <property type="entry name" value="MFS_dom"/>
</dbReference>
<dbReference type="PROSITE" id="PS00216">
    <property type="entry name" value="SUGAR_TRANSPORT_1"/>
    <property type="match status" value="1"/>
</dbReference>
<feature type="transmembrane region" description="Helical" evidence="5">
    <location>
        <begin position="148"/>
        <end position="168"/>
    </location>
</feature>
<feature type="transmembrane region" description="Helical" evidence="5">
    <location>
        <begin position="368"/>
        <end position="390"/>
    </location>
</feature>
<dbReference type="EMBL" id="DQVM01000020">
    <property type="protein sequence ID" value="HIQ29122.1"/>
    <property type="molecule type" value="Genomic_DNA"/>
</dbReference>
<gene>
    <name evidence="7" type="ORF">EYH45_01000</name>
</gene>
<evidence type="ECO:0000256" key="5">
    <source>
        <dbReference type="SAM" id="Phobius"/>
    </source>
</evidence>
<sequence length="435" mass="46633">MSQPTMTQVLDTARWGRSHWKLFTVVALNYMLDGVMFSIAPLVVFLISPEFYPIVFAANLLAETTGALALGYLADRYGRRVMFTVSLVIEALALILLFPLHRDLTALALLTSLMTFGIGGEFGAAYSAIAELSPAKHRGKALMMATNFWNIGAAVIAGQALVFSAIYADVAVQVEYLLASSLGTLVIVGFTRVAFPESPRWLLVRGREGEAVRLVRRMTGYADEILAVVKEAKAATLAEAFAKYRFRLAVLAVITVAQYVTYGMMAYYSPYAPGFAFGVESAPLVVFTANLGASAGAFLLLPAIDKARRKTVFASFLGGFISSLTVLASHELASATLFYTSLFTALVFSEWAWASLSALQSELFPTGVRASLVGFLTSLTGISGASVVLLETYMTAQLFLALAAVIWLAGLASAAAWLVKGVESAGKPVEELEIT</sequence>
<evidence type="ECO:0000313" key="8">
    <source>
        <dbReference type="Proteomes" id="UP000608579"/>
    </source>
</evidence>
<keyword evidence="3 5" id="KW-1133">Transmembrane helix</keyword>
<dbReference type="GO" id="GO:0005886">
    <property type="term" value="C:plasma membrane"/>
    <property type="evidence" value="ECO:0007669"/>
    <property type="project" value="TreeGrafter"/>
</dbReference>
<dbReference type="Gene3D" id="1.20.1250.20">
    <property type="entry name" value="MFS general substrate transporter like domains"/>
    <property type="match status" value="1"/>
</dbReference>
<accession>A0A832ZVJ2</accession>
<evidence type="ECO:0000256" key="3">
    <source>
        <dbReference type="ARBA" id="ARBA00022989"/>
    </source>
</evidence>
<evidence type="ECO:0000313" key="7">
    <source>
        <dbReference type="EMBL" id="HIQ29122.1"/>
    </source>
</evidence>